<keyword evidence="3" id="KW-1185">Reference proteome</keyword>
<dbReference type="AlphaFoldDB" id="A0A843TR31"/>
<dbReference type="EMBL" id="NMUH01000190">
    <property type="protein sequence ID" value="MQL74058.1"/>
    <property type="molecule type" value="Genomic_DNA"/>
</dbReference>
<gene>
    <name evidence="2" type="ORF">Taro_006409</name>
</gene>
<evidence type="ECO:0008006" key="4">
    <source>
        <dbReference type="Google" id="ProtNLM"/>
    </source>
</evidence>
<evidence type="ECO:0000313" key="2">
    <source>
        <dbReference type="EMBL" id="MQL74058.1"/>
    </source>
</evidence>
<organism evidence="2 3">
    <name type="scientific">Colocasia esculenta</name>
    <name type="common">Wild taro</name>
    <name type="synonym">Arum esculentum</name>
    <dbReference type="NCBI Taxonomy" id="4460"/>
    <lineage>
        <taxon>Eukaryota</taxon>
        <taxon>Viridiplantae</taxon>
        <taxon>Streptophyta</taxon>
        <taxon>Embryophyta</taxon>
        <taxon>Tracheophyta</taxon>
        <taxon>Spermatophyta</taxon>
        <taxon>Magnoliopsida</taxon>
        <taxon>Liliopsida</taxon>
        <taxon>Araceae</taxon>
        <taxon>Aroideae</taxon>
        <taxon>Colocasieae</taxon>
        <taxon>Colocasia</taxon>
    </lineage>
</organism>
<dbReference type="Proteomes" id="UP000652761">
    <property type="component" value="Unassembled WGS sequence"/>
</dbReference>
<dbReference type="OrthoDB" id="2272416at2759"/>
<evidence type="ECO:0000313" key="3">
    <source>
        <dbReference type="Proteomes" id="UP000652761"/>
    </source>
</evidence>
<proteinExistence type="predicted"/>
<comment type="caution">
    <text evidence="2">The sequence shown here is derived from an EMBL/GenBank/DDBJ whole genome shotgun (WGS) entry which is preliminary data.</text>
</comment>
<feature type="region of interest" description="Disordered" evidence="1">
    <location>
        <begin position="101"/>
        <end position="123"/>
    </location>
</feature>
<protein>
    <recommendedName>
        <fullName evidence="4">CCHC-type domain-containing protein</fullName>
    </recommendedName>
</protein>
<sequence>MNDLNVDTRPSSQNSQFADLGQQVDTLKSRSTWDPLPRIAFYIFWIIMAGCGKRNAQSRRYEQNRKLKNFVKGLKPSVRDRLLELDSRTLEEVLGVATKQENKAESYEGENEDQKEEAPKPFQRQDRKMKELMEGQQSTVASSSEKPECIRCGKRHGGNACWRMEGRCLRCDSEEHRLKECPNLKTKFISRDASSVIIKEQGLVGNDLDDVITGFVGFRLHNVAGGQDLDAKALLASCPGCQPRVGGHPLDVNPILVARP</sequence>
<evidence type="ECO:0000256" key="1">
    <source>
        <dbReference type="SAM" id="MobiDB-lite"/>
    </source>
</evidence>
<reference evidence="2" key="1">
    <citation type="submission" date="2017-07" db="EMBL/GenBank/DDBJ databases">
        <title>Taro Niue Genome Assembly and Annotation.</title>
        <authorList>
            <person name="Atibalentja N."/>
            <person name="Keating K."/>
            <person name="Fields C.J."/>
        </authorList>
    </citation>
    <scope>NUCLEOTIDE SEQUENCE</scope>
    <source>
        <strain evidence="2">Niue_2</strain>
        <tissue evidence="2">Leaf</tissue>
    </source>
</reference>
<accession>A0A843TR31</accession>
<name>A0A843TR31_COLES</name>